<keyword evidence="3" id="KW-1185">Reference proteome</keyword>
<dbReference type="Proteomes" id="UP000828390">
    <property type="component" value="Unassembled WGS sequence"/>
</dbReference>
<reference evidence="2" key="1">
    <citation type="journal article" date="2019" name="bioRxiv">
        <title>The Genome of the Zebra Mussel, Dreissena polymorpha: A Resource for Invasive Species Research.</title>
        <authorList>
            <person name="McCartney M.A."/>
            <person name="Auch B."/>
            <person name="Kono T."/>
            <person name="Mallez S."/>
            <person name="Zhang Y."/>
            <person name="Obille A."/>
            <person name="Becker A."/>
            <person name="Abrahante J.E."/>
            <person name="Garbe J."/>
            <person name="Badalamenti J.P."/>
            <person name="Herman A."/>
            <person name="Mangelson H."/>
            <person name="Liachko I."/>
            <person name="Sullivan S."/>
            <person name="Sone E.D."/>
            <person name="Koren S."/>
            <person name="Silverstein K.A.T."/>
            <person name="Beckman K.B."/>
            <person name="Gohl D.M."/>
        </authorList>
    </citation>
    <scope>NUCLEOTIDE SEQUENCE</scope>
    <source>
        <strain evidence="2">Duluth1</strain>
        <tissue evidence="2">Whole animal</tissue>
    </source>
</reference>
<name>A0A9D3YC22_DREPO</name>
<evidence type="ECO:0000313" key="2">
    <source>
        <dbReference type="EMBL" id="KAH3697550.1"/>
    </source>
</evidence>
<organism evidence="2 3">
    <name type="scientific">Dreissena polymorpha</name>
    <name type="common">Zebra mussel</name>
    <name type="synonym">Mytilus polymorpha</name>
    <dbReference type="NCBI Taxonomy" id="45954"/>
    <lineage>
        <taxon>Eukaryota</taxon>
        <taxon>Metazoa</taxon>
        <taxon>Spiralia</taxon>
        <taxon>Lophotrochozoa</taxon>
        <taxon>Mollusca</taxon>
        <taxon>Bivalvia</taxon>
        <taxon>Autobranchia</taxon>
        <taxon>Heteroconchia</taxon>
        <taxon>Euheterodonta</taxon>
        <taxon>Imparidentia</taxon>
        <taxon>Neoheterodontei</taxon>
        <taxon>Myida</taxon>
        <taxon>Dreissenoidea</taxon>
        <taxon>Dreissenidae</taxon>
        <taxon>Dreissena</taxon>
    </lineage>
</organism>
<protein>
    <submittedName>
        <fullName evidence="2">Uncharacterized protein</fullName>
    </submittedName>
</protein>
<dbReference type="AlphaFoldDB" id="A0A9D3YC22"/>
<reference evidence="2" key="2">
    <citation type="submission" date="2020-11" db="EMBL/GenBank/DDBJ databases">
        <authorList>
            <person name="McCartney M.A."/>
            <person name="Auch B."/>
            <person name="Kono T."/>
            <person name="Mallez S."/>
            <person name="Becker A."/>
            <person name="Gohl D.M."/>
            <person name="Silverstein K.A.T."/>
            <person name="Koren S."/>
            <person name="Bechman K.B."/>
            <person name="Herman A."/>
            <person name="Abrahante J.E."/>
            <person name="Garbe J."/>
        </authorList>
    </citation>
    <scope>NUCLEOTIDE SEQUENCE</scope>
    <source>
        <strain evidence="2">Duluth1</strain>
        <tissue evidence="2">Whole animal</tissue>
    </source>
</reference>
<evidence type="ECO:0000256" key="1">
    <source>
        <dbReference type="SAM" id="MobiDB-lite"/>
    </source>
</evidence>
<dbReference type="EMBL" id="JAIWYP010000016">
    <property type="protein sequence ID" value="KAH3697550.1"/>
    <property type="molecule type" value="Genomic_DNA"/>
</dbReference>
<sequence length="54" mass="5813">MSQFLCIGIITWVKVQKSENTEISSWGPQGPRWVQGNALAGGSGGRRPPEVPGF</sequence>
<evidence type="ECO:0000313" key="3">
    <source>
        <dbReference type="Proteomes" id="UP000828390"/>
    </source>
</evidence>
<accession>A0A9D3YC22</accession>
<comment type="caution">
    <text evidence="2">The sequence shown here is derived from an EMBL/GenBank/DDBJ whole genome shotgun (WGS) entry which is preliminary data.</text>
</comment>
<gene>
    <name evidence="2" type="ORF">DPMN_085053</name>
</gene>
<feature type="region of interest" description="Disordered" evidence="1">
    <location>
        <begin position="23"/>
        <end position="54"/>
    </location>
</feature>
<proteinExistence type="predicted"/>